<dbReference type="Proteomes" id="UP000037395">
    <property type="component" value="Unassembled WGS sequence"/>
</dbReference>
<organism evidence="4 5">
    <name type="scientific">Kitasatospora aureofaciens</name>
    <name type="common">Streptomyces aureofaciens</name>
    <dbReference type="NCBI Taxonomy" id="1894"/>
    <lineage>
        <taxon>Bacteria</taxon>
        <taxon>Bacillati</taxon>
        <taxon>Actinomycetota</taxon>
        <taxon>Actinomycetes</taxon>
        <taxon>Kitasatosporales</taxon>
        <taxon>Streptomycetaceae</taxon>
        <taxon>Kitasatospora</taxon>
    </lineage>
</organism>
<gene>
    <name evidence="3" type="ORF">GCM10010502_11630</name>
    <name evidence="4" type="ORF">HS99_0006995</name>
</gene>
<reference evidence="3" key="5">
    <citation type="submission" date="2020-09" db="EMBL/GenBank/DDBJ databases">
        <authorList>
            <person name="Sun Q."/>
            <person name="Ohkuma M."/>
        </authorList>
    </citation>
    <scope>NUCLEOTIDE SEQUENCE</scope>
    <source>
        <strain evidence="3">JCM 4434</strain>
    </source>
</reference>
<dbReference type="NCBIfam" id="TIGR04187">
    <property type="entry name" value="GRASP_SAV_5884"/>
    <property type="match status" value="1"/>
</dbReference>
<dbReference type="InterPro" id="IPR011761">
    <property type="entry name" value="ATP-grasp"/>
</dbReference>
<dbReference type="PROSITE" id="PS50975">
    <property type="entry name" value="ATP_GRASP"/>
    <property type="match status" value="1"/>
</dbReference>
<dbReference type="GO" id="GO:0009432">
    <property type="term" value="P:SOS response"/>
    <property type="evidence" value="ECO:0007669"/>
    <property type="project" value="TreeGrafter"/>
</dbReference>
<reference evidence="3 6" key="1">
    <citation type="journal article" date="2014" name="Int. J. Syst. Evol. Microbiol.">
        <title>Complete genome sequence of Corynebacterium casei LMG S-19264T (=DSM 44701T), isolated from a smear-ripened cheese.</title>
        <authorList>
            <consortium name="US DOE Joint Genome Institute (JGI-PGF)"/>
            <person name="Walter F."/>
            <person name="Albersmeier A."/>
            <person name="Kalinowski J."/>
            <person name="Ruckert C."/>
        </authorList>
    </citation>
    <scope>NUCLEOTIDE SEQUENCE [LARGE SCALE GENOMIC DNA]</scope>
    <source>
        <strain evidence="3 6">JCM 4434</strain>
    </source>
</reference>
<dbReference type="Gene3D" id="3.30.470.20">
    <property type="entry name" value="ATP-grasp fold, B domain"/>
    <property type="match status" value="1"/>
</dbReference>
<dbReference type="RefSeq" id="WP_030281795.1">
    <property type="nucleotide sequence ID" value="NZ_BMUB01000002.1"/>
</dbReference>
<dbReference type="EMBL" id="BMUB01000002">
    <property type="protein sequence ID" value="GGU62497.1"/>
    <property type="molecule type" value="Genomic_DNA"/>
</dbReference>
<protein>
    <submittedName>
        <fullName evidence="3">ATP-grasp ribosomal peptide maturase</fullName>
    </submittedName>
</protein>
<dbReference type="GO" id="GO:0005524">
    <property type="term" value="F:ATP binding"/>
    <property type="evidence" value="ECO:0007669"/>
    <property type="project" value="UniProtKB-UniRule"/>
</dbReference>
<dbReference type="GO" id="GO:0018169">
    <property type="term" value="F:ribosomal S6-glutamic acid ligase activity"/>
    <property type="evidence" value="ECO:0007669"/>
    <property type="project" value="TreeGrafter"/>
</dbReference>
<reference evidence="4 5" key="2">
    <citation type="submission" date="2014-07" db="EMBL/GenBank/DDBJ databases">
        <authorList>
            <person name="Zhang J.E."/>
            <person name="Yang H."/>
            <person name="Guo J."/>
            <person name="Deng Z."/>
            <person name="Luo H."/>
            <person name="Luo M."/>
            <person name="Zhao B."/>
        </authorList>
    </citation>
    <scope>NUCLEOTIDE SEQUENCE [LARGE SCALE GENOMIC DNA]</scope>
    <source>
        <strain evidence="4">ATCC 10762</strain>
        <strain evidence="5">ATCC 10762 / DSM 40127 / CCM 3239 / JCM 4008 / LMG 5968 / NBRC 12843 / NCIMB 8234 / A-377</strain>
    </source>
</reference>
<dbReference type="GO" id="GO:0005737">
    <property type="term" value="C:cytoplasm"/>
    <property type="evidence" value="ECO:0007669"/>
    <property type="project" value="TreeGrafter"/>
</dbReference>
<dbReference type="InterPro" id="IPR026449">
    <property type="entry name" value="GRASP_SAV_5884"/>
</dbReference>
<name>A0A1E7N4Q4_KITAU</name>
<keyword evidence="5" id="KW-1185">Reference proteome</keyword>
<dbReference type="PANTHER" id="PTHR21621:SF0">
    <property type="entry name" value="BETA-CITRYLGLUTAMATE SYNTHASE B-RELATED"/>
    <property type="match status" value="1"/>
</dbReference>
<dbReference type="Proteomes" id="UP000610124">
    <property type="component" value="Unassembled WGS sequence"/>
</dbReference>
<sequence>MTEPDGEAVLVLTNQLDSTADLVVEHLNSRGVPVFRCDTAEFPTELILTATLEDRWAGLLDNGHRTLDLARVRSVYFRRPEEFRLPDGLSEAGRRFAAAQSRAGFVGVAVALPCLWINHPARELDANHKPWQLTVARRLGLDPPRSIITNDPEAALKFAADLDAPVITKSLGSPVDTVVIDPADLDDSVRLCAHLFQEWIDKAHEVRLTVVGDRFFPVEIHAGSEAAHIDWRTDYQSLTYRPTAVPGPVRERVSTFMREFGLVFGAFDFIVTPAGEWRFLEVNPNGQWSWIEHRTGVPISRAIADLLEKGNTGE</sequence>
<evidence type="ECO:0000259" key="2">
    <source>
        <dbReference type="PROSITE" id="PS50975"/>
    </source>
</evidence>
<feature type="domain" description="ATP-grasp" evidence="2">
    <location>
        <begin position="133"/>
        <end position="308"/>
    </location>
</feature>
<dbReference type="GO" id="GO:0046872">
    <property type="term" value="F:metal ion binding"/>
    <property type="evidence" value="ECO:0007669"/>
    <property type="project" value="InterPro"/>
</dbReference>
<dbReference type="OrthoDB" id="9794735at2"/>
<proteinExistence type="predicted"/>
<evidence type="ECO:0000313" key="5">
    <source>
        <dbReference type="Proteomes" id="UP000037395"/>
    </source>
</evidence>
<evidence type="ECO:0000313" key="6">
    <source>
        <dbReference type="Proteomes" id="UP000610124"/>
    </source>
</evidence>
<keyword evidence="1" id="KW-0547">Nucleotide-binding</keyword>
<accession>A0A1E7N4Q4</accession>
<dbReference type="InterPro" id="IPR048936">
    <property type="entry name" value="MvdD-like_ATPgrasp"/>
</dbReference>
<dbReference type="EMBL" id="JPRF03000032">
    <property type="protein sequence ID" value="OEV35652.1"/>
    <property type="molecule type" value="Genomic_DNA"/>
</dbReference>
<evidence type="ECO:0000313" key="4">
    <source>
        <dbReference type="EMBL" id="OEV35652.1"/>
    </source>
</evidence>
<comment type="caution">
    <text evidence="4">The sequence shown here is derived from an EMBL/GenBank/DDBJ whole genome shotgun (WGS) entry which is preliminary data.</text>
</comment>
<evidence type="ECO:0000256" key="1">
    <source>
        <dbReference type="PROSITE-ProRule" id="PRU00409"/>
    </source>
</evidence>
<reference evidence="4" key="3">
    <citation type="submission" date="2016-08" db="EMBL/GenBank/DDBJ databases">
        <title>Sequencing, Assembly and Comparative Genomics of S. aureofaciens ATCC 10762.</title>
        <authorList>
            <person name="Gradnigo J.S."/>
            <person name="Johnson N."/>
            <person name="Somerville G.A."/>
        </authorList>
    </citation>
    <scope>NUCLEOTIDE SEQUENCE [LARGE SCALE GENOMIC DNA]</scope>
    <source>
        <strain evidence="4">ATCC 10762</strain>
    </source>
</reference>
<dbReference type="GeneID" id="97484331"/>
<evidence type="ECO:0000313" key="3">
    <source>
        <dbReference type="EMBL" id="GGU62497.1"/>
    </source>
</evidence>
<dbReference type="SUPFAM" id="SSF56059">
    <property type="entry name" value="Glutathione synthetase ATP-binding domain-like"/>
    <property type="match status" value="1"/>
</dbReference>
<accession>A0A8H9LHY4</accession>
<reference evidence="5" key="4">
    <citation type="submission" date="2016-08" db="EMBL/GenBank/DDBJ databases">
        <title>Sequencing, assembly and comparative genomics of S. aureofaciens ATCC 10762.</title>
        <authorList>
            <person name="Gradnigo J.S."/>
            <person name="Johnson N."/>
            <person name="Somerville G.A."/>
        </authorList>
    </citation>
    <scope>NUCLEOTIDE SEQUENCE [LARGE SCALE GENOMIC DNA]</scope>
    <source>
        <strain evidence="5">ATCC 10762 / DSM 40127 / CCM 3239 / JCM 4008 / LMG 5968 / NBRC 12843 / NCIMB 8234 / A-377</strain>
    </source>
</reference>
<dbReference type="KEGG" id="kau:B6264_19765"/>
<dbReference type="AlphaFoldDB" id="A0A1E7N4Q4"/>
<dbReference type="PANTHER" id="PTHR21621">
    <property type="entry name" value="RIBOSOMAL PROTEIN S6 MODIFICATION PROTEIN"/>
    <property type="match status" value="1"/>
</dbReference>
<keyword evidence="1" id="KW-0067">ATP-binding</keyword>
<dbReference type="Pfam" id="PF21068">
    <property type="entry name" value="ATPgraspMvdD"/>
    <property type="match status" value="1"/>
</dbReference>